<organism evidence="12 13">
    <name type="scientific">Electrophorus voltai</name>
    <dbReference type="NCBI Taxonomy" id="2609070"/>
    <lineage>
        <taxon>Eukaryota</taxon>
        <taxon>Metazoa</taxon>
        <taxon>Chordata</taxon>
        <taxon>Craniata</taxon>
        <taxon>Vertebrata</taxon>
        <taxon>Euteleostomi</taxon>
        <taxon>Actinopterygii</taxon>
        <taxon>Neopterygii</taxon>
        <taxon>Teleostei</taxon>
        <taxon>Ostariophysi</taxon>
        <taxon>Gymnotiformes</taxon>
        <taxon>Gymnotoidei</taxon>
        <taxon>Gymnotidae</taxon>
        <taxon>Electrophorus</taxon>
    </lineage>
</organism>
<accession>A0AAD8Z5P5</accession>
<dbReference type="Pfam" id="PF00046">
    <property type="entry name" value="Homeodomain"/>
    <property type="match status" value="2"/>
</dbReference>
<feature type="domain" description="KIND" evidence="11">
    <location>
        <begin position="594"/>
        <end position="758"/>
    </location>
</feature>
<evidence type="ECO:0000259" key="9">
    <source>
        <dbReference type="PROSITE" id="PS50071"/>
    </source>
</evidence>
<dbReference type="GO" id="GO:0030425">
    <property type="term" value="C:dendrite"/>
    <property type="evidence" value="ECO:0007669"/>
    <property type="project" value="TreeGrafter"/>
</dbReference>
<feature type="domain" description="Homeobox" evidence="9">
    <location>
        <begin position="2290"/>
        <end position="2350"/>
    </location>
</feature>
<dbReference type="GO" id="GO:0043025">
    <property type="term" value="C:neuronal cell body"/>
    <property type="evidence" value="ECO:0007669"/>
    <property type="project" value="TreeGrafter"/>
</dbReference>
<evidence type="ECO:0000259" key="10">
    <source>
        <dbReference type="PROSITE" id="PS50212"/>
    </source>
</evidence>
<keyword evidence="13" id="KW-1185">Reference proteome</keyword>
<feature type="region of interest" description="Disordered" evidence="7">
    <location>
        <begin position="2129"/>
        <end position="2148"/>
    </location>
</feature>
<feature type="DNA-binding region" description="Homeobox" evidence="3">
    <location>
        <begin position="2164"/>
        <end position="2208"/>
    </location>
</feature>
<dbReference type="CDD" id="cd00086">
    <property type="entry name" value="homeodomain"/>
    <property type="match status" value="2"/>
</dbReference>
<dbReference type="InterPro" id="IPR001895">
    <property type="entry name" value="RASGEF_cat_dom"/>
</dbReference>
<dbReference type="GO" id="GO:0007264">
    <property type="term" value="P:small GTPase-mediated signal transduction"/>
    <property type="evidence" value="ECO:0007669"/>
    <property type="project" value="InterPro"/>
</dbReference>
<feature type="compositionally biased region" description="Basic and acidic residues" evidence="7">
    <location>
        <begin position="1286"/>
        <end position="1302"/>
    </location>
</feature>
<dbReference type="SMART" id="SM00750">
    <property type="entry name" value="KIND"/>
    <property type="match status" value="2"/>
</dbReference>
<dbReference type="Gene3D" id="1.10.10.60">
    <property type="entry name" value="Homeodomain-like"/>
    <property type="match status" value="2"/>
</dbReference>
<dbReference type="PANTHER" id="PTHR21560">
    <property type="entry name" value="VERY KIND PROTEIN"/>
    <property type="match status" value="1"/>
</dbReference>
<keyword evidence="6" id="KW-0175">Coiled coil</keyword>
<dbReference type="Gene3D" id="1.20.870.10">
    <property type="entry name" value="Son of sevenless (SoS) protein Chain: S domain 1"/>
    <property type="match status" value="1"/>
</dbReference>
<keyword evidence="2" id="KW-0677">Repeat</keyword>
<keyword evidence="3 5" id="KW-0238">DNA-binding</keyword>
<protein>
    <recommendedName>
        <fullName evidence="14">Kinase non-catalytic C-lobe domain containing 1</fullName>
    </recommendedName>
</protein>
<name>A0AAD8Z5P5_9TELE</name>
<feature type="domain" description="Homeobox" evidence="9">
    <location>
        <begin position="2162"/>
        <end position="2207"/>
    </location>
</feature>
<dbReference type="GO" id="GO:0005085">
    <property type="term" value="F:guanyl-nucleotide exchange factor activity"/>
    <property type="evidence" value="ECO:0007669"/>
    <property type="project" value="UniProtKB-KW"/>
</dbReference>
<dbReference type="InterPro" id="IPR009057">
    <property type="entry name" value="Homeodomain-like_sf"/>
</dbReference>
<dbReference type="GO" id="GO:0005634">
    <property type="term" value="C:nucleus"/>
    <property type="evidence" value="ECO:0007669"/>
    <property type="project" value="UniProtKB-SubCell"/>
</dbReference>
<feature type="region of interest" description="Disordered" evidence="7">
    <location>
        <begin position="2204"/>
        <end position="2228"/>
    </location>
</feature>
<dbReference type="InterPro" id="IPR029899">
    <property type="entry name" value="KNDC1"/>
</dbReference>
<evidence type="ECO:0000313" key="12">
    <source>
        <dbReference type="EMBL" id="KAK1791810.1"/>
    </source>
</evidence>
<dbReference type="Gene3D" id="1.10.840.10">
    <property type="entry name" value="Ras guanine-nucleotide exchange factors catalytic domain"/>
    <property type="match status" value="1"/>
</dbReference>
<dbReference type="PROSITE" id="PS50009">
    <property type="entry name" value="RASGEF_CAT"/>
    <property type="match status" value="1"/>
</dbReference>
<evidence type="ECO:0000256" key="7">
    <source>
        <dbReference type="SAM" id="MobiDB-lite"/>
    </source>
</evidence>
<dbReference type="InterPro" id="IPR001356">
    <property type="entry name" value="HD"/>
</dbReference>
<feature type="region of interest" description="Disordered" evidence="7">
    <location>
        <begin position="444"/>
        <end position="509"/>
    </location>
</feature>
<dbReference type="PANTHER" id="PTHR21560:SF0">
    <property type="entry name" value="KINASE NON-CATALYTIC C-LOBE DOMAIN-CONTAINING PROTEIN 1"/>
    <property type="match status" value="1"/>
</dbReference>
<evidence type="ECO:0000259" key="8">
    <source>
        <dbReference type="PROSITE" id="PS50009"/>
    </source>
</evidence>
<gene>
    <name evidence="12" type="ORF">P4O66_013788</name>
</gene>
<dbReference type="SMART" id="SM00147">
    <property type="entry name" value="RasGEF"/>
    <property type="match status" value="1"/>
</dbReference>
<comment type="subcellular location">
    <subcellularLocation>
        <location evidence="3 5">Nucleus</location>
    </subcellularLocation>
</comment>
<dbReference type="InterPro" id="IPR011019">
    <property type="entry name" value="KIND_dom"/>
</dbReference>
<dbReference type="Gene3D" id="1.10.510.10">
    <property type="entry name" value="Transferase(Phosphotransferase) domain 1"/>
    <property type="match status" value="2"/>
</dbReference>
<evidence type="ECO:0000256" key="4">
    <source>
        <dbReference type="PROSITE-ProRule" id="PRU00168"/>
    </source>
</evidence>
<evidence type="ECO:0000313" key="13">
    <source>
        <dbReference type="Proteomes" id="UP001239994"/>
    </source>
</evidence>
<dbReference type="PROSITE" id="PS50212">
    <property type="entry name" value="RASGEF_NTER"/>
    <property type="match status" value="1"/>
</dbReference>
<dbReference type="Proteomes" id="UP001239994">
    <property type="component" value="Unassembled WGS sequence"/>
</dbReference>
<dbReference type="GO" id="GO:0048814">
    <property type="term" value="P:regulation of dendrite morphogenesis"/>
    <property type="evidence" value="ECO:0007669"/>
    <property type="project" value="TreeGrafter"/>
</dbReference>
<keyword evidence="3 5" id="KW-0371">Homeobox</keyword>
<feature type="region of interest" description="Disordered" evidence="7">
    <location>
        <begin position="896"/>
        <end position="917"/>
    </location>
</feature>
<feature type="compositionally biased region" description="Basic and acidic residues" evidence="7">
    <location>
        <begin position="454"/>
        <end position="463"/>
    </location>
</feature>
<evidence type="ECO:0000259" key="11">
    <source>
        <dbReference type="PROSITE" id="PS51377"/>
    </source>
</evidence>
<keyword evidence="3 5" id="KW-0539">Nucleus</keyword>
<feature type="domain" description="Ras-GEF" evidence="8">
    <location>
        <begin position="1734"/>
        <end position="1985"/>
    </location>
</feature>
<keyword evidence="1 4" id="KW-0344">Guanine-nucleotide releasing factor</keyword>
<dbReference type="SUPFAM" id="SSF48366">
    <property type="entry name" value="Ras GEF"/>
    <property type="match status" value="1"/>
</dbReference>
<dbReference type="InterPro" id="IPR023578">
    <property type="entry name" value="Ras_GEF_dom_sf"/>
</dbReference>
<evidence type="ECO:0000256" key="2">
    <source>
        <dbReference type="ARBA" id="ARBA00022737"/>
    </source>
</evidence>
<evidence type="ECO:0000256" key="3">
    <source>
        <dbReference type="PROSITE-ProRule" id="PRU00108"/>
    </source>
</evidence>
<feature type="region of interest" description="Disordered" evidence="7">
    <location>
        <begin position="1272"/>
        <end position="1311"/>
    </location>
</feature>
<feature type="compositionally biased region" description="Polar residues" evidence="7">
    <location>
        <begin position="2204"/>
        <end position="2219"/>
    </location>
</feature>
<dbReference type="GO" id="GO:0032045">
    <property type="term" value="C:guanyl-nucleotide exchange factor complex"/>
    <property type="evidence" value="ECO:0007669"/>
    <property type="project" value="TreeGrafter"/>
</dbReference>
<feature type="region of interest" description="Disordered" evidence="7">
    <location>
        <begin position="2246"/>
        <end position="2294"/>
    </location>
</feature>
<feature type="coiled-coil region" evidence="6">
    <location>
        <begin position="1430"/>
        <end position="1464"/>
    </location>
</feature>
<comment type="caution">
    <text evidence="12">The sequence shown here is derived from an EMBL/GenBank/DDBJ whole genome shotgun (WGS) entry which is preliminary data.</text>
</comment>
<dbReference type="Pfam" id="PF00618">
    <property type="entry name" value="RasGEF_N"/>
    <property type="match status" value="1"/>
</dbReference>
<sequence>MLLLPISGMICKCRDARRERAGPPYSISRYRGKTCPPEACSPSTVPAHLSVIKRSVHHCGAQWTMGTFATGAVTLGGEEDEEDEERCEVDHLPPLLEDEVRTFDAPGLSLIPKSSMALCNLPPQENVSLADILCLRDGCLSEQEVWAVCAECVCSLQSIAQSPLFHTLCVTPDTLAFNAHGNVCFMELLSDDPDGSFVPPELDRTGNTFEGHVFSLGSTLSAALNYAVEPELEAELGADTKRLLEQMQEEKPENRPHPQDILSQADIKLTDTSSTAVCRMLSAIGRRVLSIESIYAFQDEWEKSRHQFLEFRGSRSNSVETHTGRHYSSESYEEEDYLTKQRRCVCHGSFRSGSVDEYSTGPGLFRDDGSPCQSQSGSPVHRRQQERKSGRARSALNRSCSVPDSNNPPAFSPPSRTDISRMVTDLSEIGGEESMVVMHWEERMLKGTPRRPTKGADPDRKMEAFSQQPESSSRIRNSTPLHASADTDLDDTEHKWAAGDKTPVPSTDMRETTELSGLCCNHMTKSMLCLNEESQDEVRCRIPNLKEGSCRIPSLNEAEFLKRQEDYLLSGELAFALSAYLFHSQMNVFHFQWISLRELLLCCLRPLSIKELWALCYTCLSTLQTYTDFPAYLCLDSVYVGCEGELLFLHPKNTGSCDAFYVAPEFQEHGIVTEKACVYGVAAILWATAKFHLCPNQKLAMPRKLKRLLLEMAKRTPLERPSIVMAKKSCRDYLSRQGTCAESVWTQLIRRIHKASNKVKEAESCPDLGSFRSSSPAGRTCAAFAGFVPLAADIRLAPVAGPVPRSSPTPQMNRLPKAFTSSATHFTPIVLAQERPRQEELPLADPTTSIPGVDILSNTDLVLKAAQHKEDWNQRERDMGKIDRVLHIEDCPPLSGSRAHLASPPYPKPQAASQEVSSNHTSSCSNFSCATGVYNNFLLQQDPQTGCLTLFPVQIAISQPITGPDLSLSRSAGPEVDSANWNEECDESCVTQNGAYENHDTSSYHKKRKINMTIRAQQGAAEPARHTLDPRDATGCRAAILEQVVMLVREEFAFDGYLENGVEELAMGEYILSLRSLHFETFSRAVVEKFSVLHWDSDLLGLLHCLINSLPPVRALGLSRGPSCAIQQGAGRRGGGGGVVGYGPPCRSQMWAQGKLAPHVPYHSSDTSCWQVAHRGCSRRGHMSEKARRGGCVAVEPPSKPKERAWTSLTDARGREGEGGQSDANVCHAPPSGPPEERVLTATPGLSQGETEGIRGHRVTEEGGGETVVETSSTWEGTHQGSYGKCHHDSTDMSEARPKMKSGETPAGGAGEHACGAEAVCQSYDLEESRESQLTHDCSDAEMDDSCSLVSERPLSFFSGCLGALVSPAWALALYGHGCFSQDVVEYARKLGARSDSPSLEGKAQEAEQQLLIESRNLKKTRNFYHKLIHQEKKNKGSEAKAKLHKLKEQVEELRTKVAFLKSVRKYLQVLSVDQWGLALSLLPSLAASEASAVDLRPSEDPAILSLVCEQHRRTDCCPLVAGTAKGFMAYLYARNALLDGYIQQFLYTYRYFSSREEFLQFLMDKFKGSVGGSDDPSTDSAKVYHRTLDLLECWIGDCQLVDFPSKSRLHQSLNNFLTSEVAPVDSRGENLLSMLRNTSQKRWDSRVICLSGCPISSWEDDDVQSICSLCRKASVEEAARKSFPWRVGRVLEPQPGQPKEKVYSIAAALPRPCYSGLGVHTEERLAFSQTEHSPLNTTQQLTLLQQEIFQSCHPVHFLNSRAQGVREKAVNISKCSLSDSLPLEGSSLFVGVDSGQDGPLQYMIQYAESVTNWVSAEIVVADTVKAQASLLAKFLSIAKHCYETRNFATAMQILEGLENVIVRQLQAWKQLSTKTLEVLEELRAVQVFLKSDSLCLMEGERREQPTLPDAHTLAMHVQQLEIGAFTLASGAYKWTKLRSIARVVSQVHAFQEHVYMYPPDLELQAYLQARLVRLGTCDVTALAADNHANFLQPATERHARRIQDTLRRVKASFQEPFLPGCRNTILYSLGYNPTAWKHQNRNMVKHFSADWLAQSYHETGIKHDPQALDTSQALLRPHVPCSVQPRPPTSYGKFPPQRKTQQLTYTQAKDHTPLFTLISPRNCSSPNFSENGGYSSGYDSEATGSECPSVEDEIEGLREHGAQRRIRTKFTPDQIDKLEKIFSKHKYLDAGERVKTALKLNLSETQSSHRPASQQEHSPNFDGVQSHMPCLVDSRTLVSNEDPSYVTHREDVSDNVKDLARAPSSPTNSYGYSSGSESEVCDDGEQESGPNRRVRTKFTSYQISRLEKTFSKHKYLGVSQRRKTAEKLHLSETQVKTWFQNRRMKLKREVQDTRTEYFAASLLSHVVFPSPLSFQNHVLTGQRLSLPPGVYSLYPQHLSQRVCPRQMAQQRIQPSLLASCYY</sequence>
<proteinExistence type="predicted"/>
<feature type="compositionally biased region" description="Basic and acidic residues" evidence="7">
    <location>
        <begin position="2248"/>
        <end position="2261"/>
    </location>
</feature>
<dbReference type="SMART" id="SM00389">
    <property type="entry name" value="HOX"/>
    <property type="match status" value="2"/>
</dbReference>
<dbReference type="Pfam" id="PF00617">
    <property type="entry name" value="RasGEF"/>
    <property type="match status" value="1"/>
</dbReference>
<evidence type="ECO:0000256" key="6">
    <source>
        <dbReference type="SAM" id="Coils"/>
    </source>
</evidence>
<reference evidence="12" key="1">
    <citation type="submission" date="2023-03" db="EMBL/GenBank/DDBJ databases">
        <title>Electrophorus voltai genome.</title>
        <authorList>
            <person name="Bian C."/>
        </authorList>
    </citation>
    <scope>NUCLEOTIDE SEQUENCE</scope>
    <source>
        <strain evidence="12">CB-2022</strain>
        <tissue evidence="12">Muscle</tissue>
    </source>
</reference>
<feature type="compositionally biased region" description="Polar residues" evidence="7">
    <location>
        <begin position="1272"/>
        <end position="1281"/>
    </location>
</feature>
<feature type="domain" description="N-terminal Ras-GEF" evidence="10">
    <location>
        <begin position="1516"/>
        <end position="1644"/>
    </location>
</feature>
<dbReference type="PROSITE" id="PS50071">
    <property type="entry name" value="HOMEOBOX_2"/>
    <property type="match status" value="2"/>
</dbReference>
<dbReference type="PROSITE" id="PS51377">
    <property type="entry name" value="KIND"/>
    <property type="match status" value="2"/>
</dbReference>
<dbReference type="EMBL" id="JAROKS010000020">
    <property type="protein sequence ID" value="KAK1791810.1"/>
    <property type="molecule type" value="Genomic_DNA"/>
</dbReference>
<feature type="domain" description="KIND" evidence="11">
    <location>
        <begin position="127"/>
        <end position="307"/>
    </location>
</feature>
<feature type="compositionally biased region" description="Polar residues" evidence="7">
    <location>
        <begin position="465"/>
        <end position="481"/>
    </location>
</feature>
<dbReference type="GO" id="GO:0003677">
    <property type="term" value="F:DNA binding"/>
    <property type="evidence" value="ECO:0007669"/>
    <property type="project" value="UniProtKB-UniRule"/>
</dbReference>
<feature type="compositionally biased region" description="Low complexity" evidence="7">
    <location>
        <begin position="2270"/>
        <end position="2279"/>
    </location>
</feature>
<dbReference type="InterPro" id="IPR000651">
    <property type="entry name" value="Ras-like_Gua-exchang_fac_N"/>
</dbReference>
<dbReference type="FunFam" id="1.10.510.10:FF:000529">
    <property type="entry name" value="Kinase non-catalytic C-lobe domain-containing 1"/>
    <property type="match status" value="1"/>
</dbReference>
<feature type="DNA-binding region" description="Homeobox" evidence="3">
    <location>
        <begin position="2292"/>
        <end position="2351"/>
    </location>
</feature>
<dbReference type="SUPFAM" id="SSF46689">
    <property type="entry name" value="Homeodomain-like"/>
    <property type="match status" value="2"/>
</dbReference>
<dbReference type="CDD" id="cd06224">
    <property type="entry name" value="REM"/>
    <property type="match status" value="1"/>
</dbReference>
<feature type="region of interest" description="Disordered" evidence="7">
    <location>
        <begin position="1212"/>
        <end position="1236"/>
    </location>
</feature>
<feature type="region of interest" description="Disordered" evidence="7">
    <location>
        <begin position="357"/>
        <end position="419"/>
    </location>
</feature>
<feature type="compositionally biased region" description="Polar residues" evidence="7">
    <location>
        <begin position="396"/>
        <end position="417"/>
    </location>
</feature>
<evidence type="ECO:0000256" key="1">
    <source>
        <dbReference type="ARBA" id="ARBA00022658"/>
    </source>
</evidence>
<dbReference type="InterPro" id="IPR036964">
    <property type="entry name" value="RASGEF_cat_dom_sf"/>
</dbReference>
<evidence type="ECO:0000256" key="5">
    <source>
        <dbReference type="RuleBase" id="RU000682"/>
    </source>
</evidence>
<evidence type="ECO:0008006" key="14">
    <source>
        <dbReference type="Google" id="ProtNLM"/>
    </source>
</evidence>